<keyword evidence="9 14" id="KW-0560">Oxidoreductase</keyword>
<dbReference type="EC" id="1.4.1.23" evidence="5"/>
<evidence type="ECO:0000256" key="13">
    <source>
        <dbReference type="PIRSR" id="PIRSR000188-2"/>
    </source>
</evidence>
<name>A0A1I4KVF8_9ACTN</name>
<evidence type="ECO:0000256" key="14">
    <source>
        <dbReference type="RuleBase" id="RU004417"/>
    </source>
</evidence>
<dbReference type="PIRSF" id="PIRSF000188">
    <property type="entry name" value="Phe_leu_dh"/>
    <property type="match status" value="1"/>
</dbReference>
<evidence type="ECO:0000256" key="7">
    <source>
        <dbReference type="ARBA" id="ARBA00022456"/>
    </source>
</evidence>
<evidence type="ECO:0000256" key="11">
    <source>
        <dbReference type="ARBA" id="ARBA00048547"/>
    </source>
</evidence>
<comment type="subunit">
    <text evidence="4">Homodimer.</text>
</comment>
<keyword evidence="7" id="KW-0101">Branched-chain amino acid catabolism</keyword>
<dbReference type="Pfam" id="PF00208">
    <property type="entry name" value="ELFV_dehydrog"/>
    <property type="match status" value="1"/>
</dbReference>
<evidence type="ECO:0000313" key="17">
    <source>
        <dbReference type="EMBL" id="SFL82591.1"/>
    </source>
</evidence>
<feature type="region of interest" description="Disordered" evidence="15">
    <location>
        <begin position="1"/>
        <end position="25"/>
    </location>
</feature>
<dbReference type="AlphaFoldDB" id="A0A1I4KVF8"/>
<dbReference type="PRINTS" id="PR00082">
    <property type="entry name" value="GLFDHDRGNASE"/>
</dbReference>
<evidence type="ECO:0000256" key="1">
    <source>
        <dbReference type="ARBA" id="ARBA00004496"/>
    </source>
</evidence>
<keyword evidence="18" id="KW-1185">Reference proteome</keyword>
<dbReference type="Gene3D" id="3.40.50.720">
    <property type="entry name" value="NAD(P)-binding Rossmann-like Domain"/>
    <property type="match status" value="1"/>
</dbReference>
<dbReference type="PROSITE" id="PS00074">
    <property type="entry name" value="GLFV_DEHYDROGENASE"/>
    <property type="match status" value="1"/>
</dbReference>
<proteinExistence type="inferred from homology"/>
<feature type="active site" description="Proton donor/acceptor" evidence="12">
    <location>
        <position position="114"/>
    </location>
</feature>
<dbReference type="GO" id="GO:0050661">
    <property type="term" value="F:NADP binding"/>
    <property type="evidence" value="ECO:0007669"/>
    <property type="project" value="InterPro"/>
</dbReference>
<evidence type="ECO:0000256" key="12">
    <source>
        <dbReference type="PIRSR" id="PIRSR000188-1"/>
    </source>
</evidence>
<accession>A0A1I4KVF8</accession>
<comment type="subcellular location">
    <subcellularLocation>
        <location evidence="1">Cytoplasm</location>
    </subcellularLocation>
</comment>
<evidence type="ECO:0000256" key="6">
    <source>
        <dbReference type="ARBA" id="ARBA00017332"/>
    </source>
</evidence>
<dbReference type="InterPro" id="IPR006095">
    <property type="entry name" value="Glu/Leu/Phe/Val/Trp_DH"/>
</dbReference>
<organism evidence="17 18">
    <name type="scientific">Streptomyces pini</name>
    <dbReference type="NCBI Taxonomy" id="1520580"/>
    <lineage>
        <taxon>Bacteria</taxon>
        <taxon>Bacillati</taxon>
        <taxon>Actinomycetota</taxon>
        <taxon>Actinomycetes</taxon>
        <taxon>Kitasatosporales</taxon>
        <taxon>Streptomycetaceae</taxon>
        <taxon>Streptomyces</taxon>
    </lineage>
</organism>
<dbReference type="SUPFAM" id="SSF53223">
    <property type="entry name" value="Aminoacid dehydrogenase-like, N-terminal domain"/>
    <property type="match status" value="1"/>
</dbReference>
<dbReference type="InterPro" id="IPR046346">
    <property type="entry name" value="Aminoacid_DH-like_N_sf"/>
</dbReference>
<evidence type="ECO:0000256" key="2">
    <source>
        <dbReference type="ARBA" id="ARBA00005109"/>
    </source>
</evidence>
<dbReference type="GO" id="GO:0006574">
    <property type="term" value="P:L-valine catabolic process"/>
    <property type="evidence" value="ECO:0007669"/>
    <property type="project" value="UniProtKB-UniPathway"/>
</dbReference>
<dbReference type="FunFam" id="3.40.50.10860:FF:000010">
    <property type="entry name" value="Leucine dehydrogenase"/>
    <property type="match status" value="1"/>
</dbReference>
<dbReference type="GO" id="GO:0043837">
    <property type="term" value="F:valine dehydrogenase (NAD+) activity"/>
    <property type="evidence" value="ECO:0007669"/>
    <property type="project" value="UniProtKB-EC"/>
</dbReference>
<dbReference type="InterPro" id="IPR033524">
    <property type="entry name" value="Glu/Leu/Phe/Val_DH_AS"/>
</dbReference>
<dbReference type="GO" id="GO:0005737">
    <property type="term" value="C:cytoplasm"/>
    <property type="evidence" value="ECO:0007669"/>
    <property type="project" value="UniProtKB-SubCell"/>
</dbReference>
<dbReference type="SUPFAM" id="SSF51735">
    <property type="entry name" value="NAD(P)-binding Rossmann-fold domains"/>
    <property type="match status" value="1"/>
</dbReference>
<feature type="binding site" evidence="13">
    <location>
        <begin position="214"/>
        <end position="219"/>
    </location>
    <ligand>
        <name>NAD(+)</name>
        <dbReference type="ChEBI" id="CHEBI:57540"/>
    </ligand>
</feature>
<comment type="pathway">
    <text evidence="2">Amino-acid degradation; L-valine degradation.</text>
</comment>
<evidence type="ECO:0000256" key="5">
    <source>
        <dbReference type="ARBA" id="ARBA00012136"/>
    </source>
</evidence>
<comment type="catalytic activity">
    <reaction evidence="11">
        <text>L-valine + NAD(+) + H2O = 3-methyl-2-oxobutanoate + NH4(+) + NADH + H(+)</text>
        <dbReference type="Rhea" id="RHEA:30763"/>
        <dbReference type="ChEBI" id="CHEBI:11851"/>
        <dbReference type="ChEBI" id="CHEBI:15377"/>
        <dbReference type="ChEBI" id="CHEBI:15378"/>
        <dbReference type="ChEBI" id="CHEBI:28938"/>
        <dbReference type="ChEBI" id="CHEBI:57540"/>
        <dbReference type="ChEBI" id="CHEBI:57762"/>
        <dbReference type="ChEBI" id="CHEBI:57945"/>
        <dbReference type="EC" id="1.4.1.23"/>
    </reaction>
</comment>
<dbReference type="InterPro" id="IPR016211">
    <property type="entry name" value="Glu/Phe/Leu/Val/Trp_DH_bac/arc"/>
</dbReference>
<evidence type="ECO:0000259" key="16">
    <source>
        <dbReference type="SMART" id="SM00839"/>
    </source>
</evidence>
<dbReference type="InterPro" id="IPR036291">
    <property type="entry name" value="NAD(P)-bd_dom_sf"/>
</dbReference>
<dbReference type="SMART" id="SM00839">
    <property type="entry name" value="ELFV_dehydrog"/>
    <property type="match status" value="1"/>
</dbReference>
<dbReference type="Proteomes" id="UP000198928">
    <property type="component" value="Unassembled WGS sequence"/>
</dbReference>
<evidence type="ECO:0000256" key="4">
    <source>
        <dbReference type="ARBA" id="ARBA00011738"/>
    </source>
</evidence>
<feature type="domain" description="Glutamate/phenylalanine/leucine/valine/L-tryptophan dehydrogenase C-terminal" evidence="16">
    <location>
        <begin position="178"/>
        <end position="388"/>
    </location>
</feature>
<dbReference type="CDD" id="cd01075">
    <property type="entry name" value="NAD_bind_Leu_Phe_Val_DH"/>
    <property type="match status" value="1"/>
</dbReference>
<sequence>MTDVRPAVSVDGHRDGSESAVSAQRTTGSVLHTLFRSEQGGHEQVVLCQDRETGLKAVIAIHSTALGPALGGTRFHAYASEENPEEAAVKDALNLARGMSYKNALAGLDHGGGKAVIIGDPEQHKTEALLEAYGRFVDSLGGRYVTACDVGTYVQDMDVVSRASRWVTGRSPENGGAGDSSVLTAFGVYQGMRASAKHLWGDTSLRGRRVGVAGVGKVGRHLVGHLLDEGAEVLVTDVRTEAVERITAAHPEVVAVADTDALIRTEGLDVYAPCALGGALNDETVGVLTAKVVCGAANNQLAHPGVEKDLADRGVLYAPDYVVNSGGVIQVADELHGFDFARAKAKAEKIHDTTLAIFERAAADGVPPAVAADRIAEQRMAEARKAGAAS</sequence>
<dbReference type="RefSeq" id="WP_425443743.1">
    <property type="nucleotide sequence ID" value="NZ_FOSG01000028.1"/>
</dbReference>
<keyword evidence="10 13" id="KW-0520">NAD</keyword>
<evidence type="ECO:0000256" key="3">
    <source>
        <dbReference type="ARBA" id="ARBA00006382"/>
    </source>
</evidence>
<dbReference type="PANTHER" id="PTHR42722:SF1">
    <property type="entry name" value="VALINE DEHYDROGENASE"/>
    <property type="match status" value="1"/>
</dbReference>
<dbReference type="Gene3D" id="3.40.50.10860">
    <property type="entry name" value="Leucine Dehydrogenase, chain A, domain 1"/>
    <property type="match status" value="1"/>
</dbReference>
<dbReference type="InterPro" id="IPR006097">
    <property type="entry name" value="Glu/Leu/Phe/Val/Trp_DH_dimer"/>
</dbReference>
<dbReference type="UniPathway" id="UPA00362"/>
<reference evidence="18" key="1">
    <citation type="submission" date="2016-10" db="EMBL/GenBank/DDBJ databases">
        <authorList>
            <person name="Varghese N."/>
            <person name="Submissions S."/>
        </authorList>
    </citation>
    <scope>NUCLEOTIDE SEQUENCE [LARGE SCALE GENOMIC DNA]</scope>
    <source>
        <strain evidence="18">PL19</strain>
    </source>
</reference>
<dbReference type="PANTHER" id="PTHR42722">
    <property type="entry name" value="LEUCINE DEHYDROGENASE"/>
    <property type="match status" value="1"/>
</dbReference>
<keyword evidence="8" id="KW-0963">Cytoplasm</keyword>
<dbReference type="EMBL" id="FOSG01000028">
    <property type="protein sequence ID" value="SFL82591.1"/>
    <property type="molecule type" value="Genomic_DNA"/>
</dbReference>
<gene>
    <name evidence="17" type="ORF">SAMN05192584_12844</name>
</gene>
<evidence type="ECO:0000256" key="15">
    <source>
        <dbReference type="SAM" id="MobiDB-lite"/>
    </source>
</evidence>
<protein>
    <recommendedName>
        <fullName evidence="6">Valine dehydrogenase</fullName>
        <ecNumber evidence="5">1.4.1.23</ecNumber>
    </recommendedName>
</protein>
<dbReference type="Pfam" id="PF02812">
    <property type="entry name" value="ELFV_dehydrog_N"/>
    <property type="match status" value="1"/>
</dbReference>
<comment type="similarity">
    <text evidence="3 14">Belongs to the Glu/Leu/Phe/Val dehydrogenases family.</text>
</comment>
<keyword evidence="13" id="KW-0547">Nucleotide-binding</keyword>
<dbReference type="InterPro" id="IPR006096">
    <property type="entry name" value="Glu/Leu/Phe/Val/Trp_DH_C"/>
</dbReference>
<evidence type="ECO:0000256" key="8">
    <source>
        <dbReference type="ARBA" id="ARBA00022490"/>
    </source>
</evidence>
<evidence type="ECO:0000256" key="10">
    <source>
        <dbReference type="ARBA" id="ARBA00023027"/>
    </source>
</evidence>
<evidence type="ECO:0000256" key="9">
    <source>
        <dbReference type="ARBA" id="ARBA00023002"/>
    </source>
</evidence>
<evidence type="ECO:0000313" key="18">
    <source>
        <dbReference type="Proteomes" id="UP000198928"/>
    </source>
</evidence>